<keyword evidence="4 5" id="KW-0645">Protease</keyword>
<dbReference type="InterPro" id="IPR006026">
    <property type="entry name" value="Peptidase_Metallo"/>
</dbReference>
<proteinExistence type="evidence at transcript level"/>
<keyword evidence="4 5" id="KW-0378">Hydrolase</keyword>
<dbReference type="CDD" id="cd04280">
    <property type="entry name" value="ZnMc_astacin_like"/>
    <property type="match status" value="1"/>
</dbReference>
<comment type="cofactor">
    <cofactor evidence="4 5">
        <name>Zn(2+)</name>
        <dbReference type="ChEBI" id="CHEBI:29105"/>
    </cofactor>
    <text evidence="4 5">Binds 1 zinc ion per subunit.</text>
</comment>
<comment type="similarity">
    <text evidence="1">Belongs to the venom metalloproteinase (M12B) family.</text>
</comment>
<dbReference type="PANTHER" id="PTHR10127:SF883">
    <property type="entry name" value="ZINC METALLOPROTEINASE NAS-8"/>
    <property type="match status" value="1"/>
</dbReference>
<dbReference type="AlphaFoldDB" id="U6JMA8"/>
<evidence type="ECO:0000256" key="1">
    <source>
        <dbReference type="ARBA" id="ARBA00006629"/>
    </source>
</evidence>
<evidence type="ECO:0000256" key="5">
    <source>
        <dbReference type="RuleBase" id="RU361183"/>
    </source>
</evidence>
<comment type="subunit">
    <text evidence="2">Monomer.</text>
</comment>
<reference evidence="7" key="1">
    <citation type="submission" date="2013-10" db="EMBL/GenBank/DDBJ databases">
        <authorList>
            <person name="Fuzita F."/>
        </authorList>
    </citation>
    <scope>NUCLEOTIDE SEQUENCE</scope>
    <source>
        <tissue evidence="7">Midgut glands</tissue>
    </source>
</reference>
<comment type="caution">
    <text evidence="4">Lacks conserved residue(s) required for the propagation of feature annotation.</text>
</comment>
<dbReference type="GO" id="GO:0004222">
    <property type="term" value="F:metalloendopeptidase activity"/>
    <property type="evidence" value="ECO:0007669"/>
    <property type="project" value="UniProtKB-UniRule"/>
</dbReference>
<evidence type="ECO:0000256" key="4">
    <source>
        <dbReference type="PROSITE-ProRule" id="PRU01211"/>
    </source>
</evidence>
<feature type="domain" description="Peptidase M12A" evidence="6">
    <location>
        <begin position="46"/>
        <end position="240"/>
    </location>
</feature>
<evidence type="ECO:0000256" key="3">
    <source>
        <dbReference type="ARBA" id="ARBA00025529"/>
    </source>
</evidence>
<feature type="binding site" evidence="4">
    <location>
        <position position="135"/>
    </location>
    <ligand>
        <name>Zn(2+)</name>
        <dbReference type="ChEBI" id="CHEBI:29105"/>
        <note>catalytic</note>
    </ligand>
</feature>
<evidence type="ECO:0000256" key="2">
    <source>
        <dbReference type="ARBA" id="ARBA00011245"/>
    </source>
</evidence>
<dbReference type="Pfam" id="PF01400">
    <property type="entry name" value="Astacin"/>
    <property type="match status" value="1"/>
</dbReference>
<dbReference type="PRINTS" id="PR00480">
    <property type="entry name" value="ASTACIN"/>
</dbReference>
<keyword evidence="4 5" id="KW-0479">Metal-binding</keyword>
<feature type="chain" id="PRO_5005147875" description="Metalloendopeptidase" evidence="5">
    <location>
        <begin position="19"/>
        <end position="240"/>
    </location>
</feature>
<dbReference type="SUPFAM" id="SSF55486">
    <property type="entry name" value="Metalloproteases ('zincins'), catalytic domain"/>
    <property type="match status" value="1"/>
</dbReference>
<gene>
    <name evidence="7" type="primary">astl</name>
</gene>
<dbReference type="PANTHER" id="PTHR10127">
    <property type="entry name" value="DISCOIDIN, CUB, EGF, LAMININ , AND ZINC METALLOPROTEASE DOMAIN CONTAINING"/>
    <property type="match status" value="1"/>
</dbReference>
<dbReference type="SMART" id="SM00235">
    <property type="entry name" value="ZnMc"/>
    <property type="match status" value="1"/>
</dbReference>
<feature type="active site" evidence="4">
    <location>
        <position position="136"/>
    </location>
</feature>
<dbReference type="EMBL" id="HG710145">
    <property type="protein sequence ID" value="CDJ26721.1"/>
    <property type="molecule type" value="mRNA"/>
</dbReference>
<dbReference type="EC" id="3.4.24.-" evidence="5"/>
<sequence>MNILIIINIINLIGISVAEYFGDLPMQNPNLFEGDIIGIEDSEDRNAISNEKRRWPNGVIHYSIDSALESHEEKLEKVMKEYEEHTCLRFKKRNTEVDYMRIFQGEGCYSNVGMTGGAQPLSLGFGCYFTGTIAHELGHAIGFYHEHNRSDRDDYIRIFWMNVMPNMKNQFKKLFSNENILYDDFNYESIMLYGEKAFSKNNIKFKTMVAKKDDVTLRDVHEKEKPSESDYYRIYKMYNC</sequence>
<protein>
    <recommendedName>
        <fullName evidence="5">Metalloendopeptidase</fullName>
        <ecNumber evidence="5">3.4.24.-</ecNumber>
    </recommendedName>
</protein>
<dbReference type="Gene3D" id="3.40.390.10">
    <property type="entry name" value="Collagenase (Catalytic Domain)"/>
    <property type="match status" value="1"/>
</dbReference>
<feature type="binding site" evidence="4">
    <location>
        <position position="145"/>
    </location>
    <ligand>
        <name>Zn(2+)</name>
        <dbReference type="ChEBI" id="CHEBI:29105"/>
        <note>catalytic</note>
    </ligand>
</feature>
<dbReference type="MEROPS" id="M12.032"/>
<dbReference type="GO" id="GO:0006508">
    <property type="term" value="P:proteolysis"/>
    <property type="evidence" value="ECO:0007669"/>
    <property type="project" value="UniProtKB-KW"/>
</dbReference>
<dbReference type="InterPro" id="IPR024079">
    <property type="entry name" value="MetalloPept_cat_dom_sf"/>
</dbReference>
<dbReference type="InterPro" id="IPR001506">
    <property type="entry name" value="Peptidase_M12A"/>
</dbReference>
<dbReference type="PROSITE" id="PS51864">
    <property type="entry name" value="ASTACIN"/>
    <property type="match status" value="1"/>
</dbReference>
<evidence type="ECO:0000313" key="7">
    <source>
        <dbReference type="EMBL" id="CDJ26721.1"/>
    </source>
</evidence>
<organism evidence="7">
    <name type="scientific">Tityus serrulatus</name>
    <name type="common">Brazilian yellow scorpion</name>
    <dbReference type="NCBI Taxonomy" id="6887"/>
    <lineage>
        <taxon>Eukaryota</taxon>
        <taxon>Metazoa</taxon>
        <taxon>Ecdysozoa</taxon>
        <taxon>Arthropoda</taxon>
        <taxon>Chelicerata</taxon>
        <taxon>Arachnida</taxon>
        <taxon>Scorpiones</taxon>
        <taxon>Buthida</taxon>
        <taxon>Buthoidea</taxon>
        <taxon>Buthidae</taxon>
        <taxon>Tityus</taxon>
    </lineage>
</organism>
<keyword evidence="4 5" id="KW-0862">Zinc</keyword>
<keyword evidence="4 5" id="KW-0482">Metalloprotease</keyword>
<feature type="binding site" evidence="4">
    <location>
        <position position="139"/>
    </location>
    <ligand>
        <name>Zn(2+)</name>
        <dbReference type="ChEBI" id="CHEBI:29105"/>
        <note>catalytic</note>
    </ligand>
</feature>
<accession>U6JMA8</accession>
<keyword evidence="5" id="KW-0732">Signal</keyword>
<comment type="function">
    <text evidence="3">Zinc metalloprotease. Provoques deadhesion of endothelial cells from cell cultures, and also degradation of fibronectin, fibrinogen and gelatin in vitro. Its role in the venom is not fully understood but it might act as a spreading factor that facilitates diffusion of other venom toxins. Alternatively, it might be involved in the proteolytic processing of other venom toxins or it might play a role in extra-oral digestion of prey.</text>
</comment>
<reference evidence="7" key="2">
    <citation type="journal article" date="2015" name="PLoS ONE">
        <title>Biochemical, transcriptomic and proteomic analyses of digestion in the scorpion Tityus serrulatus: insights into function and evolution of digestion in an ancient arthropod.</title>
        <authorList>
            <person name="Fuzita F.J."/>
            <person name="Pinkse M.W.H."/>
            <person name="Patane J.S.L."/>
            <person name="Juliano M.A."/>
            <person name="Verhaert P.D.E.M."/>
            <person name="Lopes A.R."/>
        </authorList>
    </citation>
    <scope>NUCLEOTIDE SEQUENCE</scope>
    <source>
        <tissue evidence="7">Midgut glands</tissue>
    </source>
</reference>
<feature type="signal peptide" evidence="5">
    <location>
        <begin position="1"/>
        <end position="18"/>
    </location>
</feature>
<dbReference type="InterPro" id="IPR034035">
    <property type="entry name" value="Astacin-like_dom"/>
</dbReference>
<evidence type="ECO:0000259" key="6">
    <source>
        <dbReference type="PROSITE" id="PS51864"/>
    </source>
</evidence>
<name>U6JMA8_TITSE</name>
<dbReference type="GO" id="GO:0008270">
    <property type="term" value="F:zinc ion binding"/>
    <property type="evidence" value="ECO:0007669"/>
    <property type="project" value="UniProtKB-UniRule"/>
</dbReference>